<comment type="caution">
    <text evidence="1">The sequence shown here is derived from an EMBL/GenBank/DDBJ whole genome shotgun (WGS) entry which is preliminary data.</text>
</comment>
<keyword evidence="2" id="KW-1185">Reference proteome</keyword>
<proteinExistence type="predicted"/>
<gene>
    <name evidence="1" type="ORF">B0I03_102121</name>
</gene>
<dbReference type="EMBL" id="QLMI01000002">
    <property type="protein sequence ID" value="RAK24268.1"/>
    <property type="molecule type" value="Genomic_DNA"/>
</dbReference>
<evidence type="ECO:0000313" key="2">
    <source>
        <dbReference type="Proteomes" id="UP000249620"/>
    </source>
</evidence>
<dbReference type="SUPFAM" id="SSF49464">
    <property type="entry name" value="Carboxypeptidase regulatory domain-like"/>
    <property type="match status" value="1"/>
</dbReference>
<evidence type="ECO:0000313" key="1">
    <source>
        <dbReference type="EMBL" id="RAK24268.1"/>
    </source>
</evidence>
<dbReference type="InterPro" id="IPR008969">
    <property type="entry name" value="CarboxyPept-like_regulatory"/>
</dbReference>
<dbReference type="RefSeq" id="WP_111566067.1">
    <property type="nucleotide sequence ID" value="NZ_QLMI01000002.1"/>
</dbReference>
<dbReference type="OrthoDB" id="1431099at2"/>
<reference evidence="1 2" key="1">
    <citation type="submission" date="2018-06" db="EMBL/GenBank/DDBJ databases">
        <title>Genomic Encyclopedia of Type Strains, Phase III (KMG-III): the genomes of soil and plant-associated and newly described type strains.</title>
        <authorList>
            <person name="Whitman W."/>
        </authorList>
    </citation>
    <scope>NUCLEOTIDE SEQUENCE [LARGE SCALE GENOMIC DNA]</scope>
    <source>
        <strain evidence="1 2">CGMCC 1.12398</strain>
    </source>
</reference>
<evidence type="ECO:0008006" key="3">
    <source>
        <dbReference type="Google" id="ProtNLM"/>
    </source>
</evidence>
<dbReference type="AlphaFoldDB" id="A0A327YT53"/>
<dbReference type="Proteomes" id="UP000249620">
    <property type="component" value="Unassembled WGS sequence"/>
</dbReference>
<organism evidence="1 2">
    <name type="scientific">Flavobacterium aquaticum</name>
    <dbReference type="NCBI Taxonomy" id="1236486"/>
    <lineage>
        <taxon>Bacteria</taxon>
        <taxon>Pseudomonadati</taxon>
        <taxon>Bacteroidota</taxon>
        <taxon>Flavobacteriia</taxon>
        <taxon>Flavobacteriales</taxon>
        <taxon>Flavobacteriaceae</taxon>
        <taxon>Flavobacterium</taxon>
    </lineage>
</organism>
<sequence length="278" mass="32367">MKNNYVLFIFFFFIFQFGTAQHVERKVLKGRIVADSIEVENLTVFNITSNVGAVTNLDGKFSIKARATDTLFIQGLSYDSKKYILTDKDFWLEELEIRLQVRVTELNEVEITPYTLTGIIEEDIKRIQVYGDGFAKIDAKKVMYYEDDVRIGTPVNTAMPSQLAPNGSNFNFLAIGAGIVSLFAKDRNSKKHSERVFEERRERDIQSKSFSDHMFERFSHNFFVETLKIKHKDIPLFLQYAEMPIKDLSLFLKSEYELQLIQYLTLKAKEFKSENQKE</sequence>
<protein>
    <recommendedName>
        <fullName evidence="3">Carboxypeptidase-like protein</fullName>
    </recommendedName>
</protein>
<name>A0A327YT53_9FLAO</name>
<accession>A0A327YT53</accession>